<evidence type="ECO:0000313" key="2">
    <source>
        <dbReference type="EMBL" id="KAK8861807.1"/>
    </source>
</evidence>
<proteinExistence type="predicted"/>
<dbReference type="Proteomes" id="UP001390339">
    <property type="component" value="Unassembled WGS sequence"/>
</dbReference>
<feature type="compositionally biased region" description="Basic residues" evidence="1">
    <location>
        <begin position="23"/>
        <end position="36"/>
    </location>
</feature>
<feature type="region of interest" description="Disordered" evidence="1">
    <location>
        <begin position="132"/>
        <end position="195"/>
    </location>
</feature>
<evidence type="ECO:0000256" key="1">
    <source>
        <dbReference type="SAM" id="MobiDB-lite"/>
    </source>
</evidence>
<organism evidence="2 3">
    <name type="scientific">Apiospora arundinis</name>
    <dbReference type="NCBI Taxonomy" id="335852"/>
    <lineage>
        <taxon>Eukaryota</taxon>
        <taxon>Fungi</taxon>
        <taxon>Dikarya</taxon>
        <taxon>Ascomycota</taxon>
        <taxon>Pezizomycotina</taxon>
        <taxon>Sordariomycetes</taxon>
        <taxon>Xylariomycetidae</taxon>
        <taxon>Amphisphaeriales</taxon>
        <taxon>Apiosporaceae</taxon>
        <taxon>Apiospora</taxon>
    </lineage>
</organism>
<accession>A0ABR2IEK9</accession>
<keyword evidence="3" id="KW-1185">Reference proteome</keyword>
<feature type="region of interest" description="Disordered" evidence="1">
    <location>
        <begin position="1"/>
        <end position="66"/>
    </location>
</feature>
<sequence length="205" mass="22711">MSLPSEYNPNLAWKRTSQVRVQPLRKRRTHSHHGQKAKADGEPSKQNPRSKVRSVKVISGPHDPDHIDFLPPPPTILTHKPAATLEPSPWCLILGCDTSPHCLHTRPSEPGGDPEFMRDYNKLKSEALRGIWDRSDKDMRQIDEENNDDSGHNGYNDSSGFQPPPDEGYGSQSSSPSGHSSGLSQVASNGSWASGMVFPIDHYKD</sequence>
<feature type="compositionally biased region" description="Low complexity" evidence="1">
    <location>
        <begin position="168"/>
        <end position="184"/>
    </location>
</feature>
<gene>
    <name evidence="2" type="ORF">PGQ11_008042</name>
</gene>
<comment type="caution">
    <text evidence="2">The sequence shown here is derived from an EMBL/GenBank/DDBJ whole genome shotgun (WGS) entry which is preliminary data.</text>
</comment>
<reference evidence="2 3" key="1">
    <citation type="journal article" date="2024" name="IMA Fungus">
        <title>Apiospora arundinis, a panoply of carbohydrate-active enzymes and secondary metabolites.</title>
        <authorList>
            <person name="Sorensen T."/>
            <person name="Petersen C."/>
            <person name="Muurmann A.T."/>
            <person name="Christiansen J.V."/>
            <person name="Brundto M.L."/>
            <person name="Overgaard C.K."/>
            <person name="Boysen A.T."/>
            <person name="Wollenberg R.D."/>
            <person name="Larsen T.O."/>
            <person name="Sorensen J.L."/>
            <person name="Nielsen K.L."/>
            <person name="Sondergaard T.E."/>
        </authorList>
    </citation>
    <scope>NUCLEOTIDE SEQUENCE [LARGE SCALE GENOMIC DNA]</scope>
    <source>
        <strain evidence="2 3">AAU 773</strain>
    </source>
</reference>
<protein>
    <submittedName>
        <fullName evidence="2">Uncharacterized protein</fullName>
    </submittedName>
</protein>
<feature type="compositionally biased region" description="Basic and acidic residues" evidence="1">
    <location>
        <begin position="132"/>
        <end position="143"/>
    </location>
</feature>
<evidence type="ECO:0000313" key="3">
    <source>
        <dbReference type="Proteomes" id="UP001390339"/>
    </source>
</evidence>
<name>A0ABR2IEK9_9PEZI</name>
<dbReference type="EMBL" id="JAPCWZ010000005">
    <property type="protein sequence ID" value="KAK8861807.1"/>
    <property type="molecule type" value="Genomic_DNA"/>
</dbReference>